<name>R7V0W6_CAPTE</name>
<protein>
    <recommendedName>
        <fullName evidence="7">EGF-like domain-containing protein</fullName>
    </recommendedName>
</protein>
<dbReference type="Pfam" id="PF00008">
    <property type="entry name" value="EGF"/>
    <property type="match status" value="1"/>
</dbReference>
<evidence type="ECO:0000259" key="7">
    <source>
        <dbReference type="PROSITE" id="PS50026"/>
    </source>
</evidence>
<dbReference type="PROSITE" id="PS50026">
    <property type="entry name" value="EGF_3"/>
    <property type="match status" value="1"/>
</dbReference>
<dbReference type="EMBL" id="KB297857">
    <property type="protein sequence ID" value="ELU09862.1"/>
    <property type="molecule type" value="Genomic_DNA"/>
</dbReference>
<keyword evidence="2" id="KW-0732">Signal</keyword>
<dbReference type="SUPFAM" id="SSF57196">
    <property type="entry name" value="EGF/Laminin"/>
    <property type="match status" value="1"/>
</dbReference>
<evidence type="ECO:0000256" key="6">
    <source>
        <dbReference type="PROSITE-ProRule" id="PRU00076"/>
    </source>
</evidence>
<evidence type="ECO:0000256" key="4">
    <source>
        <dbReference type="ARBA" id="ARBA00023157"/>
    </source>
</evidence>
<sequence>SANDFCLSGPCSNGGTCNNELSGFTCTCIPGFSGSTCKGMLIITGSLYSKLLLSFY</sequence>
<evidence type="ECO:0000313" key="9">
    <source>
        <dbReference type="EnsemblMetazoa" id="CapteP135183"/>
    </source>
</evidence>
<evidence type="ECO:0000256" key="1">
    <source>
        <dbReference type="ARBA" id="ARBA00022536"/>
    </source>
</evidence>
<dbReference type="InterPro" id="IPR000742">
    <property type="entry name" value="EGF"/>
</dbReference>
<dbReference type="SMART" id="SM00181">
    <property type="entry name" value="EGF"/>
    <property type="match status" value="1"/>
</dbReference>
<reference evidence="10" key="1">
    <citation type="submission" date="2012-12" db="EMBL/GenBank/DDBJ databases">
        <authorList>
            <person name="Hellsten U."/>
            <person name="Grimwood J."/>
            <person name="Chapman J.A."/>
            <person name="Shapiro H."/>
            <person name="Aerts A."/>
            <person name="Otillar R.P."/>
            <person name="Terry A.Y."/>
            <person name="Boore J.L."/>
            <person name="Simakov O."/>
            <person name="Marletaz F."/>
            <person name="Cho S.-J."/>
            <person name="Edsinger-Gonzales E."/>
            <person name="Havlak P."/>
            <person name="Kuo D.-H."/>
            <person name="Larsson T."/>
            <person name="Lv J."/>
            <person name="Arendt D."/>
            <person name="Savage R."/>
            <person name="Osoegawa K."/>
            <person name="de Jong P."/>
            <person name="Lindberg D.R."/>
            <person name="Seaver E.C."/>
            <person name="Weisblat D.A."/>
            <person name="Putnam N.H."/>
            <person name="Grigoriev I.V."/>
            <person name="Rokhsar D.S."/>
        </authorList>
    </citation>
    <scope>NUCLEOTIDE SEQUENCE</scope>
    <source>
        <strain evidence="10">I ESC-2004</strain>
    </source>
</reference>
<comment type="caution">
    <text evidence="6">Lacks conserved residue(s) required for the propagation of feature annotation.</text>
</comment>
<dbReference type="EMBL" id="AMQN01041410">
    <property type="status" value="NOT_ANNOTATED_CDS"/>
    <property type="molecule type" value="Genomic_DNA"/>
</dbReference>
<dbReference type="PROSITE" id="PS00010">
    <property type="entry name" value="ASX_HYDROXYL"/>
    <property type="match status" value="1"/>
</dbReference>
<dbReference type="Proteomes" id="UP000014760">
    <property type="component" value="Unassembled WGS sequence"/>
</dbReference>
<dbReference type="SMART" id="SM00179">
    <property type="entry name" value="EGF_CA"/>
    <property type="match status" value="1"/>
</dbReference>
<reference evidence="9" key="3">
    <citation type="submission" date="2015-06" db="UniProtKB">
        <authorList>
            <consortium name="EnsemblMetazoa"/>
        </authorList>
    </citation>
    <scope>IDENTIFICATION</scope>
</reference>
<dbReference type="InterPro" id="IPR000152">
    <property type="entry name" value="EGF-type_Asp/Asn_hydroxyl_site"/>
</dbReference>
<dbReference type="AlphaFoldDB" id="R7V0W6"/>
<keyword evidence="5" id="KW-0325">Glycoprotein</keyword>
<dbReference type="EnsemblMetazoa" id="CapteT135183">
    <property type="protein sequence ID" value="CapteP135183"/>
    <property type="gene ID" value="CapteG135183"/>
</dbReference>
<evidence type="ECO:0000256" key="5">
    <source>
        <dbReference type="ARBA" id="ARBA00023180"/>
    </source>
</evidence>
<dbReference type="OrthoDB" id="430340at2759"/>
<feature type="domain" description="EGF-like" evidence="7">
    <location>
        <begin position="2"/>
        <end position="38"/>
    </location>
</feature>
<keyword evidence="10" id="KW-1185">Reference proteome</keyword>
<dbReference type="HOGENOM" id="CLU_3020217_0_0_1"/>
<keyword evidence="3" id="KW-0677">Repeat</keyword>
<proteinExistence type="predicted"/>
<dbReference type="InterPro" id="IPR001881">
    <property type="entry name" value="EGF-like_Ca-bd_dom"/>
</dbReference>
<dbReference type="GO" id="GO:0005509">
    <property type="term" value="F:calcium ion binding"/>
    <property type="evidence" value="ECO:0007669"/>
    <property type="project" value="InterPro"/>
</dbReference>
<evidence type="ECO:0000256" key="2">
    <source>
        <dbReference type="ARBA" id="ARBA00022729"/>
    </source>
</evidence>
<dbReference type="PRINTS" id="PR00010">
    <property type="entry name" value="EGFBLOOD"/>
</dbReference>
<evidence type="ECO:0000313" key="10">
    <source>
        <dbReference type="Proteomes" id="UP000014760"/>
    </source>
</evidence>
<keyword evidence="1 6" id="KW-0245">EGF-like domain</keyword>
<dbReference type="Gene3D" id="2.10.25.10">
    <property type="entry name" value="Laminin"/>
    <property type="match status" value="1"/>
</dbReference>
<feature type="disulfide bond" evidence="6">
    <location>
        <begin position="28"/>
        <end position="37"/>
    </location>
</feature>
<accession>R7V0W6</accession>
<reference evidence="8 10" key="2">
    <citation type="journal article" date="2013" name="Nature">
        <title>Insights into bilaterian evolution from three spiralian genomes.</title>
        <authorList>
            <person name="Simakov O."/>
            <person name="Marletaz F."/>
            <person name="Cho S.J."/>
            <person name="Edsinger-Gonzales E."/>
            <person name="Havlak P."/>
            <person name="Hellsten U."/>
            <person name="Kuo D.H."/>
            <person name="Larsson T."/>
            <person name="Lv J."/>
            <person name="Arendt D."/>
            <person name="Savage R."/>
            <person name="Osoegawa K."/>
            <person name="de Jong P."/>
            <person name="Grimwood J."/>
            <person name="Chapman J.A."/>
            <person name="Shapiro H."/>
            <person name="Aerts A."/>
            <person name="Otillar R.P."/>
            <person name="Terry A.Y."/>
            <person name="Boore J.L."/>
            <person name="Grigoriev I.V."/>
            <person name="Lindberg D.R."/>
            <person name="Seaver E.C."/>
            <person name="Weisblat D.A."/>
            <person name="Putnam N.H."/>
            <person name="Rokhsar D.S."/>
        </authorList>
    </citation>
    <scope>NUCLEOTIDE SEQUENCE</scope>
    <source>
        <strain evidence="8 10">I ESC-2004</strain>
    </source>
</reference>
<dbReference type="CDD" id="cd00054">
    <property type="entry name" value="EGF_CA"/>
    <property type="match status" value="1"/>
</dbReference>
<dbReference type="FunFam" id="2.10.25.10:FF:000109">
    <property type="entry name" value="Notch homolog 4, [Drosophila]"/>
    <property type="match status" value="1"/>
</dbReference>
<dbReference type="PROSITE" id="PS01186">
    <property type="entry name" value="EGF_2"/>
    <property type="match status" value="1"/>
</dbReference>
<feature type="non-terminal residue" evidence="8">
    <location>
        <position position="1"/>
    </location>
</feature>
<organism evidence="8">
    <name type="scientific">Capitella teleta</name>
    <name type="common">Polychaete worm</name>
    <dbReference type="NCBI Taxonomy" id="283909"/>
    <lineage>
        <taxon>Eukaryota</taxon>
        <taxon>Metazoa</taxon>
        <taxon>Spiralia</taxon>
        <taxon>Lophotrochozoa</taxon>
        <taxon>Annelida</taxon>
        <taxon>Polychaeta</taxon>
        <taxon>Sedentaria</taxon>
        <taxon>Scolecida</taxon>
        <taxon>Capitellidae</taxon>
        <taxon>Capitella</taxon>
    </lineage>
</organism>
<evidence type="ECO:0000313" key="8">
    <source>
        <dbReference type="EMBL" id="ELU09862.1"/>
    </source>
</evidence>
<keyword evidence="4 6" id="KW-1015">Disulfide bond</keyword>
<gene>
    <name evidence="8" type="ORF">CAPTEDRAFT_135183</name>
</gene>
<evidence type="ECO:0000256" key="3">
    <source>
        <dbReference type="ARBA" id="ARBA00022737"/>
    </source>
</evidence>
<dbReference type="PROSITE" id="PS00022">
    <property type="entry name" value="EGF_1"/>
    <property type="match status" value="1"/>
</dbReference>